<dbReference type="Proteomes" id="UP000240418">
    <property type="component" value="Unassembled WGS sequence"/>
</dbReference>
<dbReference type="InterPro" id="IPR009874">
    <property type="entry name" value="DUF1428"/>
</dbReference>
<sequence length="124" mass="13961">MPYIDGFIAAVANDKRDAFEEHCRTTWPVFQELGAIAQWECWGEDLPEGEVTSFPMAVKAKEDETVVFSWVVWPDKAVRDKAWGQMMTDPSIGEAMGEMPYDGKRMIYGGFQPIFGQGDINAMS</sequence>
<accession>A0A2P8FFZ6</accession>
<dbReference type="Gene3D" id="3.30.70.100">
    <property type="match status" value="1"/>
</dbReference>
<keyword evidence="2" id="KW-1185">Reference proteome</keyword>
<gene>
    <name evidence="1" type="ORF">CLV88_103282</name>
</gene>
<dbReference type="EMBL" id="PYGJ01000003">
    <property type="protein sequence ID" value="PSL20634.1"/>
    <property type="molecule type" value="Genomic_DNA"/>
</dbReference>
<reference evidence="1 2" key="1">
    <citation type="submission" date="2018-03" db="EMBL/GenBank/DDBJ databases">
        <title>Genomic Encyclopedia of Archaeal and Bacterial Type Strains, Phase II (KMG-II): from individual species to whole genera.</title>
        <authorList>
            <person name="Goeker M."/>
        </authorList>
    </citation>
    <scope>NUCLEOTIDE SEQUENCE [LARGE SCALE GENOMIC DNA]</scope>
    <source>
        <strain evidence="1 2">DSM 100673</strain>
    </source>
</reference>
<dbReference type="AlphaFoldDB" id="A0A2P8FFZ6"/>
<name>A0A2P8FFZ6_9RHOB</name>
<dbReference type="InterPro" id="IPR011008">
    <property type="entry name" value="Dimeric_a/b-barrel"/>
</dbReference>
<evidence type="ECO:0000313" key="1">
    <source>
        <dbReference type="EMBL" id="PSL20634.1"/>
    </source>
</evidence>
<organism evidence="1 2">
    <name type="scientific">Shimia abyssi</name>
    <dbReference type="NCBI Taxonomy" id="1662395"/>
    <lineage>
        <taxon>Bacteria</taxon>
        <taxon>Pseudomonadati</taxon>
        <taxon>Pseudomonadota</taxon>
        <taxon>Alphaproteobacteria</taxon>
        <taxon>Rhodobacterales</taxon>
        <taxon>Roseobacteraceae</taxon>
    </lineage>
</organism>
<protein>
    <submittedName>
        <fullName evidence="1">Uncharacterized protein YbaA (DUF1428 family)</fullName>
    </submittedName>
</protein>
<comment type="caution">
    <text evidence="1">The sequence shown here is derived from an EMBL/GenBank/DDBJ whole genome shotgun (WGS) entry which is preliminary data.</text>
</comment>
<dbReference type="OrthoDB" id="9792392at2"/>
<dbReference type="SUPFAM" id="SSF54909">
    <property type="entry name" value="Dimeric alpha+beta barrel"/>
    <property type="match status" value="1"/>
</dbReference>
<dbReference type="RefSeq" id="WP_106607831.1">
    <property type="nucleotide sequence ID" value="NZ_PYGJ01000003.1"/>
</dbReference>
<dbReference type="Pfam" id="PF07237">
    <property type="entry name" value="DUF1428"/>
    <property type="match status" value="1"/>
</dbReference>
<evidence type="ECO:0000313" key="2">
    <source>
        <dbReference type="Proteomes" id="UP000240418"/>
    </source>
</evidence>
<proteinExistence type="predicted"/>
<dbReference type="PIRSF" id="PIRSF007028">
    <property type="entry name" value="UCP007028"/>
    <property type="match status" value="1"/>
</dbReference>